<dbReference type="RefSeq" id="YP_010780729.1">
    <property type="nucleotide sequence ID" value="NC_075038.1"/>
</dbReference>
<evidence type="ECO:0000313" key="4">
    <source>
        <dbReference type="EMBL" id="QKU34113.1"/>
    </source>
</evidence>
<dbReference type="InterPro" id="IPR002745">
    <property type="entry name" value="Ptrans_KptA/Tpt1"/>
</dbReference>
<keyword evidence="2" id="KW-0808">Transferase</keyword>
<dbReference type="GeneID" id="80517420"/>
<evidence type="ECO:0000256" key="1">
    <source>
        <dbReference type="ARBA" id="ARBA00009836"/>
    </source>
</evidence>
<evidence type="ECO:0000256" key="3">
    <source>
        <dbReference type="ARBA" id="ARBA00023027"/>
    </source>
</evidence>
<dbReference type="GO" id="GO:0000215">
    <property type="term" value="F:tRNA 2'-phosphotransferase activity"/>
    <property type="evidence" value="ECO:0007669"/>
    <property type="project" value="TreeGrafter"/>
</dbReference>
<dbReference type="PANTHER" id="PTHR12684:SF2">
    <property type="entry name" value="TRNA 2'-PHOSPHOTRANSFERASE 1"/>
    <property type="match status" value="1"/>
</dbReference>
<organism evidence="4">
    <name type="scientific">Tupanvirus deep ocean</name>
    <dbReference type="NCBI Taxonomy" id="2126984"/>
    <lineage>
        <taxon>Viruses</taxon>
        <taxon>Varidnaviria</taxon>
        <taxon>Bamfordvirae</taxon>
        <taxon>Nucleocytoviricota</taxon>
        <taxon>Megaviricetes</taxon>
        <taxon>Imitervirales</taxon>
        <taxon>Mimiviridae</taxon>
        <taxon>Megamimivirinae</taxon>
        <taxon>Tupanvirus</taxon>
        <taxon>Tupanvirus altamarinense</taxon>
    </lineage>
</organism>
<dbReference type="SUPFAM" id="SSF56399">
    <property type="entry name" value="ADP-ribosylation"/>
    <property type="match status" value="1"/>
</dbReference>
<dbReference type="GO" id="GO:0006388">
    <property type="term" value="P:tRNA splicing, via endonucleolytic cleavage and ligation"/>
    <property type="evidence" value="ECO:0007669"/>
    <property type="project" value="TreeGrafter"/>
</dbReference>
<dbReference type="InterPro" id="IPR042080">
    <property type="entry name" value="RNA_2'-PTrans_N"/>
</dbReference>
<dbReference type="InterPro" id="IPR042081">
    <property type="entry name" value="RNA_2'-PTrans_C"/>
</dbReference>
<proteinExistence type="inferred from homology"/>
<reference evidence="4" key="2">
    <citation type="journal article" date="2018" name="Nat. Commun.">
        <title>Tailed giant Tupanvirus possesses the most complete translational apparatus of the known virosphere.</title>
        <authorList>
            <person name="Abrahao J."/>
            <person name="Silva L."/>
            <person name="Silva L.S."/>
            <person name="Khalil J.Y.B."/>
            <person name="Rodrigues R."/>
            <person name="Arantes T."/>
            <person name="Assis F."/>
            <person name="Boratto P."/>
            <person name="Andrade M."/>
            <person name="Kroon E.G."/>
            <person name="Ribeiro B."/>
            <person name="Bergier I."/>
            <person name="Seligmann H."/>
            <person name="Ghigo E."/>
            <person name="Colson P."/>
            <person name="Levasseur A."/>
            <person name="Kroemer G."/>
            <person name="Raoult D."/>
            <person name="La Scola B."/>
        </authorList>
    </citation>
    <scope>NUCLEOTIDE SEQUENCE [LARGE SCALE GENOMIC DNA]</scope>
    <source>
        <strain evidence="4">Deep ocean</strain>
    </source>
</reference>
<dbReference type="EMBL" id="MF405918">
    <property type="protein sequence ID" value="QKU34113.1"/>
    <property type="molecule type" value="Genomic_DNA"/>
</dbReference>
<dbReference type="KEGG" id="vg:80517420"/>
<sequence length="190" mass="21671">MSYNTRFSRYLSSVLRHQAVKQGYTIDARGFVPVNEIIKRSTNITFDDIEKIVNGNDKKRFELEQRRDGWYIRAVQGHTIEGINPDLVLITDPKQIPIVVHGTNLKAYQSIKESGLNRMERNHIHFAHGTLDDDTVISGMRKTASVMIYIDAEKAMNDGIKFYKSSNGVILSEGINGIISPVYFYKVEFV</sequence>
<accession>A0A6N1NQE4</accession>
<dbReference type="Pfam" id="PF01885">
    <property type="entry name" value="PTS_2-RNA"/>
    <property type="match status" value="1"/>
</dbReference>
<name>A0A6N1NQE4_9VIRU</name>
<evidence type="ECO:0000256" key="2">
    <source>
        <dbReference type="ARBA" id="ARBA00022679"/>
    </source>
</evidence>
<reference evidence="4" key="1">
    <citation type="submission" date="2017-06" db="EMBL/GenBank/DDBJ databases">
        <authorList>
            <person name="Assis F.L."/>
            <person name="Abrahao J.S."/>
            <person name="Silva L."/>
            <person name="Khalil J.B."/>
            <person name="Rodrigues R."/>
            <person name="Silva L.S."/>
            <person name="Boratto P."/>
            <person name="Andrade M."/>
            <person name="Kroon E.G."/>
            <person name="Ribeiro B."/>
            <person name="Bergier I."/>
            <person name="Seligmann H."/>
            <person name="Ghigo E."/>
            <person name="Colson P."/>
            <person name="Levasseur A."/>
            <person name="Raoult D."/>
            <person name="Scola B.L."/>
        </authorList>
    </citation>
    <scope>NUCLEOTIDE SEQUENCE</scope>
    <source>
        <strain evidence="4">Deep ocean</strain>
    </source>
</reference>
<dbReference type="PANTHER" id="PTHR12684">
    <property type="entry name" value="PUTATIVE PHOSPHOTRANSFERASE"/>
    <property type="match status" value="1"/>
</dbReference>
<keyword evidence="3" id="KW-0520">NAD</keyword>
<protein>
    <submittedName>
        <fullName evidence="4">RNA 2-tpt1 family protein</fullName>
    </submittedName>
</protein>
<dbReference type="Gene3D" id="1.10.10.970">
    <property type="entry name" value="RNA 2'-phosphotransferase, Tpt1/KptA family, N-terminal domain"/>
    <property type="match status" value="1"/>
</dbReference>
<comment type="similarity">
    <text evidence="1">Belongs to the KptA/TPT1 family.</text>
</comment>
<dbReference type="Gene3D" id="3.20.170.30">
    <property type="match status" value="1"/>
</dbReference>